<reference evidence="2 3" key="1">
    <citation type="submission" date="2019-09" db="EMBL/GenBank/DDBJ databases">
        <authorList>
            <person name="Chandra G."/>
            <person name="Truman W A."/>
        </authorList>
    </citation>
    <scope>NUCLEOTIDE SEQUENCE [LARGE SCALE GENOMIC DNA]</scope>
    <source>
        <strain evidence="2">PS685</strain>
    </source>
</reference>
<feature type="transmembrane region" description="Helical" evidence="1">
    <location>
        <begin position="338"/>
        <end position="360"/>
    </location>
</feature>
<protein>
    <submittedName>
        <fullName evidence="2">Uncharacterized protein</fullName>
    </submittedName>
</protein>
<keyword evidence="1" id="KW-0812">Transmembrane</keyword>
<feature type="transmembrane region" description="Helical" evidence="1">
    <location>
        <begin position="380"/>
        <end position="399"/>
    </location>
</feature>
<evidence type="ECO:0000313" key="2">
    <source>
        <dbReference type="EMBL" id="VVN55458.1"/>
    </source>
</evidence>
<keyword evidence="1" id="KW-1133">Transmembrane helix</keyword>
<keyword evidence="1" id="KW-0472">Membrane</keyword>
<name>A0A5E6YN55_PSEFL</name>
<dbReference type="EMBL" id="CABVHO010000014">
    <property type="protein sequence ID" value="VVN55458.1"/>
    <property type="molecule type" value="Genomic_DNA"/>
</dbReference>
<sequence>MNRWVQQLQSSTFMRILPELIEVVTNLNVDDKTVTTTVEELARLNKAIIFIHEIVNSMDAELTPKSVLDNCASQSQACLSQVNAYNTSRAASNLVQANDHADNILTYIRPYMVLPQKALRAYGVATAAFANKLQHHTKNYNLHISSITGELSEIIEKSREQREYLCRIEDKVKEFEKYLYEGNSEIAPAETFVRDAVKEIVKHHDNITNLKVTLLDGPNSTLENIKSNQREIQKANNEISELLEFSNQQNIDLAKFHEKIFGSTKGDDDELAEGGLKQELEQRLLQLNSFESEQRTRHEALHISIETLLPGATSAGLASSYKSLKDYFSTPILRYTQAFYASMAALFFGGFFLVIDSVSLWPPSLNLIKTADWQEIIRTLLMRSPIVLPIIWLAIFSATRRSQYERLQQEYAHKEAFAASYESYKKQLSELKVNGDELQKELIAKAIDAIAFNASATLDGKHAEKPPIFQALEKLNIDEIKKLIELLKAKT</sequence>
<proteinExistence type="predicted"/>
<gene>
    <name evidence="2" type="ORF">PS685_01878</name>
</gene>
<organism evidence="2 3">
    <name type="scientific">Pseudomonas fluorescens</name>
    <dbReference type="NCBI Taxonomy" id="294"/>
    <lineage>
        <taxon>Bacteria</taxon>
        <taxon>Pseudomonadati</taxon>
        <taxon>Pseudomonadota</taxon>
        <taxon>Gammaproteobacteria</taxon>
        <taxon>Pseudomonadales</taxon>
        <taxon>Pseudomonadaceae</taxon>
        <taxon>Pseudomonas</taxon>
    </lineage>
</organism>
<accession>A0A5E6YN55</accession>
<dbReference type="AlphaFoldDB" id="A0A5E6YN55"/>
<evidence type="ECO:0000313" key="3">
    <source>
        <dbReference type="Proteomes" id="UP000326437"/>
    </source>
</evidence>
<dbReference type="Proteomes" id="UP000326437">
    <property type="component" value="Unassembled WGS sequence"/>
</dbReference>
<evidence type="ECO:0000256" key="1">
    <source>
        <dbReference type="SAM" id="Phobius"/>
    </source>
</evidence>